<evidence type="ECO:0000256" key="7">
    <source>
        <dbReference type="SAM" id="Phobius"/>
    </source>
</evidence>
<feature type="transmembrane region" description="Helical" evidence="7">
    <location>
        <begin position="6"/>
        <end position="22"/>
    </location>
</feature>
<feature type="transmembrane region" description="Helical" evidence="7">
    <location>
        <begin position="553"/>
        <end position="573"/>
    </location>
</feature>
<feature type="transmembrane region" description="Helical" evidence="7">
    <location>
        <begin position="434"/>
        <end position="458"/>
    </location>
</feature>
<dbReference type="Proteomes" id="UP000541347">
    <property type="component" value="Unassembled WGS sequence"/>
</dbReference>
<gene>
    <name evidence="9" type="ORF">GWI71_13860</name>
</gene>
<dbReference type="InterPro" id="IPR004680">
    <property type="entry name" value="Cit_transptr-like_dom"/>
</dbReference>
<evidence type="ECO:0000256" key="4">
    <source>
        <dbReference type="ARBA" id="ARBA00022737"/>
    </source>
</evidence>
<dbReference type="InterPro" id="IPR051679">
    <property type="entry name" value="DASS-Related_Transporters"/>
</dbReference>
<evidence type="ECO:0000313" key="10">
    <source>
        <dbReference type="Proteomes" id="UP000541347"/>
    </source>
</evidence>
<name>A0ABW9ZIT1_9HYPH</name>
<reference evidence="9 10" key="1">
    <citation type="submission" date="2020-01" db="EMBL/GenBank/DDBJ databases">
        <authorList>
            <person name="Peng S.Y."/>
            <person name="Li J."/>
            <person name="Wang M."/>
            <person name="Wang L."/>
            <person name="Wang C.Q."/>
            <person name="Wang J.R."/>
        </authorList>
    </citation>
    <scope>NUCLEOTIDE SEQUENCE [LARGE SCALE GENOMIC DNA]</scope>
    <source>
        <strain evidence="9 10">XCT-34</strain>
    </source>
</reference>
<dbReference type="EMBL" id="JAABLP010000003">
    <property type="protein sequence ID" value="NBN64774.1"/>
    <property type="molecule type" value="Genomic_DNA"/>
</dbReference>
<dbReference type="Pfam" id="PF03600">
    <property type="entry name" value="CitMHS"/>
    <property type="match status" value="1"/>
</dbReference>
<keyword evidence="3 7" id="KW-0812">Transmembrane</keyword>
<proteinExistence type="predicted"/>
<keyword evidence="6 7" id="KW-0472">Membrane</keyword>
<dbReference type="PANTHER" id="PTHR43652:SF2">
    <property type="entry name" value="BASIC AMINO ACID ANTIPORTER YFCC-RELATED"/>
    <property type="match status" value="1"/>
</dbReference>
<feature type="transmembrane region" description="Helical" evidence="7">
    <location>
        <begin position="29"/>
        <end position="50"/>
    </location>
</feature>
<keyword evidence="2" id="KW-0813">Transport</keyword>
<dbReference type="RefSeq" id="WP_161676719.1">
    <property type="nucleotide sequence ID" value="NZ_JAABLP010000003.1"/>
</dbReference>
<feature type="domain" description="RCK C-terminal" evidence="8">
    <location>
        <begin position="203"/>
        <end position="284"/>
    </location>
</feature>
<organism evidence="9 10">
    <name type="scientific">Pannonibacter tanglangensis</name>
    <dbReference type="NCBI Taxonomy" id="2750084"/>
    <lineage>
        <taxon>Bacteria</taxon>
        <taxon>Pseudomonadati</taxon>
        <taxon>Pseudomonadota</taxon>
        <taxon>Alphaproteobacteria</taxon>
        <taxon>Hyphomicrobiales</taxon>
        <taxon>Stappiaceae</taxon>
        <taxon>Pannonibacter</taxon>
    </lineage>
</organism>
<evidence type="ECO:0000313" key="9">
    <source>
        <dbReference type="EMBL" id="NBN64774.1"/>
    </source>
</evidence>
<dbReference type="SUPFAM" id="SSF116726">
    <property type="entry name" value="TrkA C-terminal domain-like"/>
    <property type="match status" value="1"/>
</dbReference>
<dbReference type="PANTHER" id="PTHR43652">
    <property type="entry name" value="BASIC AMINO ACID ANTIPORTER YFCC-RELATED"/>
    <property type="match status" value="1"/>
</dbReference>
<evidence type="ECO:0000256" key="5">
    <source>
        <dbReference type="ARBA" id="ARBA00022989"/>
    </source>
</evidence>
<feature type="transmembrane region" description="Helical" evidence="7">
    <location>
        <begin position="470"/>
        <end position="502"/>
    </location>
</feature>
<accession>A0ABW9ZIT1</accession>
<evidence type="ECO:0000256" key="3">
    <source>
        <dbReference type="ARBA" id="ARBA00022692"/>
    </source>
</evidence>
<evidence type="ECO:0000256" key="1">
    <source>
        <dbReference type="ARBA" id="ARBA00004141"/>
    </source>
</evidence>
<comment type="caution">
    <text evidence="9">The sequence shown here is derived from an EMBL/GenBank/DDBJ whole genome shotgun (WGS) entry which is preliminary data.</text>
</comment>
<dbReference type="InterPro" id="IPR036721">
    <property type="entry name" value="RCK_C_sf"/>
</dbReference>
<feature type="transmembrane region" description="Helical" evidence="7">
    <location>
        <begin position="141"/>
        <end position="160"/>
    </location>
</feature>
<sequence>MTGEQVLLLVLFAAVLGTLLLDRVRIETVALAGLAAGCLAGLVPLATVFSGLSHPAVITVVAVLLIVHALNASNVMDAIARRLVRVRLTRTVLLALVCGLGAVLSSVMNNIGALALMLPVVFSLSRALGLDPRGLLMPLSFATLLGGLCTLIGTPANLIVSQAREEATGQGFALLDFLPSGLLATLAGCAVLVLWVPRLFPLRSAETQAAAQSGLVEVCELHVLSPVATCAALEELLDGRVISIRRQDRFVFPLRGDTALAEPDAVFAEAPAARVADALQRGLVRRVSGQQGPSTSLARAAVMPHSVVVGSRIAAIADLDEAGIEVLSVTTQGRRQEGGIGDVQLIVGDVLLLRGPQAQLQRVIEDNGLLAVSAPPEPSGPVSLLPFAVFAAGLALMAVGLLPPEAALGLVVVALVLTGHLDLRAALRDLNWPIILVIVAMLPLGAALEATGTARLIADTLASGITPGNVLTAAGVMLLISVFITPLVNNVSTAVVLSPVALELAGRLGVEPGALLMAVAVGASLDFLTPIGHHNNTLAYGLGNYRFVDFLKAGAPVTLAAAPAALLGIWLAWGSS</sequence>
<dbReference type="PROSITE" id="PS51202">
    <property type="entry name" value="RCK_C"/>
    <property type="match status" value="2"/>
</dbReference>
<comment type="subcellular location">
    <subcellularLocation>
        <location evidence="1">Membrane</location>
        <topology evidence="1">Multi-pass membrane protein</topology>
    </subcellularLocation>
</comment>
<evidence type="ECO:0000259" key="8">
    <source>
        <dbReference type="PROSITE" id="PS51202"/>
    </source>
</evidence>
<feature type="transmembrane region" description="Helical" evidence="7">
    <location>
        <begin position="56"/>
        <end position="76"/>
    </location>
</feature>
<keyword evidence="4" id="KW-0677">Repeat</keyword>
<feature type="transmembrane region" description="Helical" evidence="7">
    <location>
        <begin position="172"/>
        <end position="196"/>
    </location>
</feature>
<dbReference type="Gene3D" id="3.30.70.1450">
    <property type="entry name" value="Regulator of K+ conductance, C-terminal domain"/>
    <property type="match status" value="1"/>
</dbReference>
<protein>
    <submittedName>
        <fullName evidence="9">Cation transporter</fullName>
    </submittedName>
</protein>
<keyword evidence="5 7" id="KW-1133">Transmembrane helix</keyword>
<dbReference type="InterPro" id="IPR006037">
    <property type="entry name" value="RCK_C"/>
</dbReference>
<keyword evidence="10" id="KW-1185">Reference proteome</keyword>
<feature type="domain" description="RCK C-terminal" evidence="8">
    <location>
        <begin position="285"/>
        <end position="369"/>
    </location>
</feature>
<feature type="transmembrane region" description="Helical" evidence="7">
    <location>
        <begin position="88"/>
        <end position="105"/>
    </location>
</feature>
<evidence type="ECO:0000256" key="6">
    <source>
        <dbReference type="ARBA" id="ARBA00023136"/>
    </source>
</evidence>
<evidence type="ECO:0000256" key="2">
    <source>
        <dbReference type="ARBA" id="ARBA00022448"/>
    </source>
</evidence>